<gene>
    <name evidence="1" type="ORF">JDW19_00765</name>
</gene>
<name>A0A8I1ISE2_PAEPO</name>
<proteinExistence type="predicted"/>
<dbReference type="AlphaFoldDB" id="A0A8I1ISE2"/>
<protein>
    <recommendedName>
        <fullName evidence="3">DUF4145 domain-containing protein</fullName>
    </recommendedName>
</protein>
<evidence type="ECO:0008006" key="3">
    <source>
        <dbReference type="Google" id="ProtNLM"/>
    </source>
</evidence>
<sequence>MKKITTENYYKPDDIIKNFGAVNFETGEQWAVTEDDILNFVDKITIDELVPDDIKELIEVSKALYAYGYLYWTFFTLSQEQSYKAFEAAISSVHKRVYGSNFSTRGKKRLQLSDMIQKLINSGNIPHEKKARYDAIRELRNMSFHPSMQSQWGLVAYDTIFQIIEEINSLFQTLEKQN</sequence>
<reference evidence="1" key="1">
    <citation type="submission" date="2020-12" db="EMBL/GenBank/DDBJ databases">
        <title>Paenibacillus polymyxa LMG 27872: a double-edged sword.</title>
        <authorList>
            <person name="Langendries S."/>
            <person name="Garcia Mendez S."/>
            <person name="Beirinckx S."/>
            <person name="Viaene T."/>
            <person name="Baeyen S."/>
            <person name="Goeminne G."/>
            <person name="Willems A."/>
            <person name="Debode J."/>
            <person name="Goormachtig S."/>
        </authorList>
    </citation>
    <scope>NUCLEOTIDE SEQUENCE</scope>
    <source>
        <strain evidence="1">LMG 27872</strain>
    </source>
</reference>
<dbReference type="Proteomes" id="UP000650605">
    <property type="component" value="Unassembled WGS sequence"/>
</dbReference>
<dbReference type="EMBL" id="JAEHFQ010000001">
    <property type="protein sequence ID" value="MBM0631670.1"/>
    <property type="molecule type" value="Genomic_DNA"/>
</dbReference>
<comment type="caution">
    <text evidence="1">The sequence shown here is derived from an EMBL/GenBank/DDBJ whole genome shotgun (WGS) entry which is preliminary data.</text>
</comment>
<organism evidence="1 2">
    <name type="scientific">Paenibacillus polymyxa</name>
    <name type="common">Bacillus polymyxa</name>
    <dbReference type="NCBI Taxonomy" id="1406"/>
    <lineage>
        <taxon>Bacteria</taxon>
        <taxon>Bacillati</taxon>
        <taxon>Bacillota</taxon>
        <taxon>Bacilli</taxon>
        <taxon>Bacillales</taxon>
        <taxon>Paenibacillaceae</taxon>
        <taxon>Paenibacillus</taxon>
    </lineage>
</organism>
<accession>A0A8I1ISE2</accession>
<dbReference type="RefSeq" id="WP_165145191.1">
    <property type="nucleotide sequence ID" value="NZ_JAEHFQ010000001.1"/>
</dbReference>
<evidence type="ECO:0000313" key="2">
    <source>
        <dbReference type="Proteomes" id="UP000650605"/>
    </source>
</evidence>
<evidence type="ECO:0000313" key="1">
    <source>
        <dbReference type="EMBL" id="MBM0631670.1"/>
    </source>
</evidence>